<feature type="transmembrane region" description="Helical" evidence="2">
    <location>
        <begin position="57"/>
        <end position="77"/>
    </location>
</feature>
<feature type="region of interest" description="Disordered" evidence="1">
    <location>
        <begin position="1"/>
        <end position="52"/>
    </location>
</feature>
<evidence type="ECO:0000313" key="4">
    <source>
        <dbReference type="Proteomes" id="UP000594637"/>
    </source>
</evidence>
<proteinExistence type="predicted"/>
<evidence type="ECO:0000256" key="2">
    <source>
        <dbReference type="SAM" id="Phobius"/>
    </source>
</evidence>
<keyword evidence="4" id="KW-1185">Reference proteome</keyword>
<dbReference type="AlphaFoldDB" id="A0A7T0PVE1"/>
<evidence type="ECO:0008006" key="5">
    <source>
        <dbReference type="Google" id="ProtNLM"/>
    </source>
</evidence>
<keyword evidence="2" id="KW-1133">Transmembrane helix</keyword>
<dbReference type="Proteomes" id="UP000594637">
    <property type="component" value="Chromosome"/>
</dbReference>
<gene>
    <name evidence="3" type="ORF">ID810_10885</name>
</gene>
<name>A0A7T0PVE1_9ACTO</name>
<keyword evidence="2" id="KW-0812">Transmembrane</keyword>
<dbReference type="EMBL" id="CP063989">
    <property type="protein sequence ID" value="QPL05211.1"/>
    <property type="molecule type" value="Genomic_DNA"/>
</dbReference>
<accession>A0A7T0PVE1</accession>
<reference evidence="3 4" key="1">
    <citation type="submission" date="2020-11" db="EMBL/GenBank/DDBJ databases">
        <title>Actinomyces sp. ZJ750.</title>
        <authorList>
            <person name="Zhou J."/>
        </authorList>
    </citation>
    <scope>NUCLEOTIDE SEQUENCE [LARGE SCALE GENOMIC DNA]</scope>
    <source>
        <strain evidence="3 4">ZJ750</strain>
    </source>
</reference>
<sequence length="300" mass="31325">MSEPGTRPEEEMTPETPEDLEAPEDRKTPAPVDVLTDEEEPTGARSRPRRPARRGRLWRRALVALTVLVLVLAAAAAGAEHVVRGRVGDVVHAAVPGLCTDAEVSTQGILLAQALTGSLDTLTVTSPCFHLEREGPGLDLRDVTATLTGVGIEDPYSTQTLNATGTITWEDLSALVVDAAPALEEATAAPEEYGTVTAPGTFTIASEVLRLNAVLVVVPSLAPDGGLLLTVTRASLAGVGIDLDGEDSLVTTLLGTQTPEVVITRDLLPQGLSFSAVIVTEEGLRVSMSGQDLDLATLST</sequence>
<feature type="compositionally biased region" description="Basic and acidic residues" evidence="1">
    <location>
        <begin position="1"/>
        <end position="10"/>
    </location>
</feature>
<dbReference type="KEGG" id="arep:ID810_10885"/>
<feature type="compositionally biased region" description="Acidic residues" evidence="1">
    <location>
        <begin position="11"/>
        <end position="22"/>
    </location>
</feature>
<evidence type="ECO:0000313" key="3">
    <source>
        <dbReference type="EMBL" id="QPL05211.1"/>
    </source>
</evidence>
<organism evidence="3 4">
    <name type="scientific">Actinomyces respiraculi</name>
    <dbReference type="NCBI Taxonomy" id="2744574"/>
    <lineage>
        <taxon>Bacteria</taxon>
        <taxon>Bacillati</taxon>
        <taxon>Actinomycetota</taxon>
        <taxon>Actinomycetes</taxon>
        <taxon>Actinomycetales</taxon>
        <taxon>Actinomycetaceae</taxon>
        <taxon>Actinomyces</taxon>
    </lineage>
</organism>
<dbReference type="RefSeq" id="WP_166857279.1">
    <property type="nucleotide sequence ID" value="NZ_CP063989.1"/>
</dbReference>
<evidence type="ECO:0000256" key="1">
    <source>
        <dbReference type="SAM" id="MobiDB-lite"/>
    </source>
</evidence>
<keyword evidence="2" id="KW-0472">Membrane</keyword>
<protein>
    <recommendedName>
        <fullName evidence="5">DUF2993 domain-containing protein</fullName>
    </recommendedName>
</protein>